<evidence type="ECO:0000313" key="1">
    <source>
        <dbReference type="EMBL" id="JAV98009.1"/>
    </source>
</evidence>
<proteinExistence type="predicted"/>
<reference evidence="1" key="1">
    <citation type="journal article" date="2016" name="Sci. Rep.">
        <title>Molecular characterization of firefly nuptial gifts: a multi-omics approach sheds light on postcopulatory sexual selection.</title>
        <authorList>
            <person name="Al-Wathiqui N."/>
            <person name="Fallon T.R."/>
            <person name="South A."/>
            <person name="Weng J.K."/>
            <person name="Lewis S.M."/>
        </authorList>
    </citation>
    <scope>NUCLEOTIDE SEQUENCE</scope>
</reference>
<organism evidence="1">
    <name type="scientific">Photinus pyralis</name>
    <name type="common">Common eastern firefly</name>
    <name type="synonym">Lampyris pyralis</name>
    <dbReference type="NCBI Taxonomy" id="7054"/>
    <lineage>
        <taxon>Eukaryota</taxon>
        <taxon>Metazoa</taxon>
        <taxon>Ecdysozoa</taxon>
        <taxon>Arthropoda</taxon>
        <taxon>Hexapoda</taxon>
        <taxon>Insecta</taxon>
        <taxon>Pterygota</taxon>
        <taxon>Neoptera</taxon>
        <taxon>Endopterygota</taxon>
        <taxon>Coleoptera</taxon>
        <taxon>Polyphaga</taxon>
        <taxon>Elateriformia</taxon>
        <taxon>Elateroidea</taxon>
        <taxon>Lampyridae</taxon>
        <taxon>Lampyrinae</taxon>
        <taxon>Photinus</taxon>
    </lineage>
</organism>
<dbReference type="EMBL" id="GEZM01001266">
    <property type="protein sequence ID" value="JAV98009.1"/>
    <property type="molecule type" value="Transcribed_RNA"/>
</dbReference>
<accession>A0A1Y1NJX8</accession>
<sequence>MGYKYKHVNGRKILCEQKHVVASKITFLRKFLQYQNSNENITSVYLEDLDFSNESSVLKWVHDSEIKSNPSKIKSEGKRFTVLFCSPKNSKLPAGNKINRNVLIIKQHRRKTKDPRKNIPMAPWKQELHSSAVRYQCGC</sequence>
<protein>
    <submittedName>
        <fullName evidence="1">Uncharacterized protein</fullName>
    </submittedName>
</protein>
<dbReference type="AlphaFoldDB" id="A0A1Y1NJX8"/>
<name>A0A1Y1NJX8_PHOPY</name>